<dbReference type="Gene3D" id="1.10.1070.20">
    <property type="match status" value="1"/>
</dbReference>
<dbReference type="Pfam" id="PF07804">
    <property type="entry name" value="HipA_C"/>
    <property type="match status" value="1"/>
</dbReference>
<evidence type="ECO:0000313" key="5">
    <source>
        <dbReference type="EMBL" id="PZP52680.1"/>
    </source>
</evidence>
<evidence type="ECO:0000256" key="1">
    <source>
        <dbReference type="ARBA" id="ARBA00010164"/>
    </source>
</evidence>
<comment type="similarity">
    <text evidence="1">Belongs to the HipA Ser/Thr kinase family.</text>
</comment>
<keyword evidence="2" id="KW-0808">Transferase</keyword>
<comment type="caution">
    <text evidence="5">The sequence shown here is derived from an EMBL/GenBank/DDBJ whole genome shotgun (WGS) entry which is preliminary data.</text>
</comment>
<dbReference type="PANTHER" id="PTHR37419:SF1">
    <property type="entry name" value="SERINE_THREONINE-PROTEIN KINASE TOXIN HIPA"/>
    <property type="match status" value="1"/>
</dbReference>
<dbReference type="GO" id="GO:0004674">
    <property type="term" value="F:protein serine/threonine kinase activity"/>
    <property type="evidence" value="ECO:0007669"/>
    <property type="project" value="TreeGrafter"/>
</dbReference>
<dbReference type="InterPro" id="IPR052028">
    <property type="entry name" value="HipA_Ser/Thr_kinase"/>
</dbReference>
<protein>
    <submittedName>
        <fullName evidence="5">Phosphatidylinositol kinase</fullName>
    </submittedName>
</protein>
<evidence type="ECO:0000259" key="4">
    <source>
        <dbReference type="Pfam" id="PF07804"/>
    </source>
</evidence>
<dbReference type="EMBL" id="QFOI01000001">
    <property type="protein sequence ID" value="PZP52680.1"/>
    <property type="molecule type" value="Genomic_DNA"/>
</dbReference>
<dbReference type="GO" id="GO:0005829">
    <property type="term" value="C:cytosol"/>
    <property type="evidence" value="ECO:0007669"/>
    <property type="project" value="TreeGrafter"/>
</dbReference>
<evidence type="ECO:0000256" key="2">
    <source>
        <dbReference type="ARBA" id="ARBA00022679"/>
    </source>
</evidence>
<proteinExistence type="inferred from homology"/>
<dbReference type="Proteomes" id="UP000249645">
    <property type="component" value="Unassembled WGS sequence"/>
</dbReference>
<feature type="domain" description="HipA-like C-terminal" evidence="4">
    <location>
        <begin position="58"/>
        <end position="293"/>
    </location>
</feature>
<reference evidence="5 6" key="1">
    <citation type="submission" date="2017-11" db="EMBL/GenBank/DDBJ databases">
        <title>Infants hospitalized years apart are colonized by the same room-sourced microbial strains.</title>
        <authorList>
            <person name="Brooks B."/>
            <person name="Olm M.R."/>
            <person name="Firek B.A."/>
            <person name="Baker R."/>
            <person name="Thomas B.C."/>
            <person name="Morowitz M.J."/>
            <person name="Banfield J.F."/>
        </authorList>
    </citation>
    <scope>NUCLEOTIDE SEQUENCE [LARGE SCALE GENOMIC DNA]</scope>
    <source>
        <strain evidence="5">S2_009_000_R2_76</strain>
    </source>
</reference>
<evidence type="ECO:0000313" key="6">
    <source>
        <dbReference type="Proteomes" id="UP000249645"/>
    </source>
</evidence>
<keyword evidence="3 5" id="KW-0418">Kinase</keyword>
<gene>
    <name evidence="5" type="ORF">DI598_00170</name>
</gene>
<dbReference type="AlphaFoldDB" id="A0A2W5FG43"/>
<accession>A0A2W5FG43</accession>
<dbReference type="InterPro" id="IPR012893">
    <property type="entry name" value="HipA-like_C"/>
</dbReference>
<sequence length="337" mass="38843">MKEILVCPSTLQSGHHTYCTTALHHLFQRKKVSHILPFSRTNGSGENKNSAFNDRSKISISGVQEKYSLRLEKNILAMTHEHGEYILKPIPADLNNVAFVPANEHLTMQIAAQVFGIETAKNAMIFYPDGEPAYITKRFDVMPNGKRCLKEDFASLMQKSSEMGNKNFKYDGSYLQMAETIDRLLPATMIVKERLYRLIVFNYLFGNGDAHLKNYSVVDYNQDGLYQLAPAYDLVCTRLHIDDGDFALEDRLYDGDYNHPSFAHFGYHAYDDFYDFGIKIGLLPKRISKILDNFLVHDSTVEDLVRRSFLSEELKEQYMLVYGDKRKRLQQSLRHLI</sequence>
<name>A0A2W5FG43_9SPHI</name>
<dbReference type="PANTHER" id="PTHR37419">
    <property type="entry name" value="SERINE/THREONINE-PROTEIN KINASE TOXIN HIPA"/>
    <property type="match status" value="1"/>
</dbReference>
<evidence type="ECO:0000256" key="3">
    <source>
        <dbReference type="ARBA" id="ARBA00022777"/>
    </source>
</evidence>
<organism evidence="5 6">
    <name type="scientific">Pseudopedobacter saltans</name>
    <dbReference type="NCBI Taxonomy" id="151895"/>
    <lineage>
        <taxon>Bacteria</taxon>
        <taxon>Pseudomonadati</taxon>
        <taxon>Bacteroidota</taxon>
        <taxon>Sphingobacteriia</taxon>
        <taxon>Sphingobacteriales</taxon>
        <taxon>Sphingobacteriaceae</taxon>
        <taxon>Pseudopedobacter</taxon>
    </lineage>
</organism>